<sequence>MAHASGHVDIAAYVLGALDEPDNTAFEQHLLDCPRCQIDLVELQDVPDLLDTVKHDAPALLVPVPGPRVLTSLLEEASRSRTQRRRRNWFAAAAAAVLIVLAPLVAVLLTRGGNAVPAASGPVNVKIESDTDPPATANTDPHVLSGVGGQLDASVTMLAQEWGTQIGIELRGAIGPRNCELVAISKKGDVRTVTSWSTPAGGRSAPLKLSGGAPFQPSEIARLEVKDDDGNILLSLPA</sequence>
<keyword evidence="3" id="KW-1133">Transmembrane helix</keyword>
<feature type="transmembrane region" description="Helical" evidence="3">
    <location>
        <begin position="89"/>
        <end position="109"/>
    </location>
</feature>
<evidence type="ECO:0000256" key="1">
    <source>
        <dbReference type="ARBA" id="ARBA00023015"/>
    </source>
</evidence>
<evidence type="ECO:0000313" key="6">
    <source>
        <dbReference type="Proteomes" id="UP000295680"/>
    </source>
</evidence>
<dbReference type="RefSeq" id="WP_132114455.1">
    <property type="nucleotide sequence ID" value="NZ_SLWS01000002.1"/>
</dbReference>
<evidence type="ECO:0000256" key="2">
    <source>
        <dbReference type="ARBA" id="ARBA00023163"/>
    </source>
</evidence>
<proteinExistence type="predicted"/>
<dbReference type="OrthoDB" id="5185837at2"/>
<keyword evidence="3" id="KW-0812">Transmembrane</keyword>
<keyword evidence="1" id="KW-0805">Transcription regulation</keyword>
<protein>
    <submittedName>
        <fullName evidence="5">Putative zinc finger protein</fullName>
    </submittedName>
</protein>
<dbReference type="Gene3D" id="1.10.10.1320">
    <property type="entry name" value="Anti-sigma factor, zinc-finger domain"/>
    <property type="match status" value="1"/>
</dbReference>
<keyword evidence="3" id="KW-0472">Membrane</keyword>
<dbReference type="Pfam" id="PF13490">
    <property type="entry name" value="zf-HC2"/>
    <property type="match status" value="1"/>
</dbReference>
<name>A0A4R2JSK2_9PSEU</name>
<dbReference type="Proteomes" id="UP000295680">
    <property type="component" value="Unassembled WGS sequence"/>
</dbReference>
<accession>A0A4R2JSK2</accession>
<dbReference type="EMBL" id="SLWS01000002">
    <property type="protein sequence ID" value="TCO62584.1"/>
    <property type="molecule type" value="Genomic_DNA"/>
</dbReference>
<dbReference type="InterPro" id="IPR027383">
    <property type="entry name" value="Znf_put"/>
</dbReference>
<comment type="caution">
    <text evidence="5">The sequence shown here is derived from an EMBL/GenBank/DDBJ whole genome shotgun (WGS) entry which is preliminary data.</text>
</comment>
<evidence type="ECO:0000256" key="3">
    <source>
        <dbReference type="SAM" id="Phobius"/>
    </source>
</evidence>
<feature type="domain" description="Putative zinc-finger" evidence="4">
    <location>
        <begin position="10"/>
        <end position="37"/>
    </location>
</feature>
<dbReference type="AlphaFoldDB" id="A0A4R2JSK2"/>
<evidence type="ECO:0000313" key="5">
    <source>
        <dbReference type="EMBL" id="TCO62584.1"/>
    </source>
</evidence>
<evidence type="ECO:0000259" key="4">
    <source>
        <dbReference type="Pfam" id="PF13490"/>
    </source>
</evidence>
<reference evidence="5 6" key="1">
    <citation type="submission" date="2019-03" db="EMBL/GenBank/DDBJ databases">
        <title>Genomic Encyclopedia of Type Strains, Phase IV (KMG-IV): sequencing the most valuable type-strain genomes for metagenomic binning, comparative biology and taxonomic classification.</title>
        <authorList>
            <person name="Goeker M."/>
        </authorList>
    </citation>
    <scope>NUCLEOTIDE SEQUENCE [LARGE SCALE GENOMIC DNA]</scope>
    <source>
        <strain evidence="5 6">DSM 45934</strain>
    </source>
</reference>
<keyword evidence="2" id="KW-0804">Transcription</keyword>
<dbReference type="InterPro" id="IPR041916">
    <property type="entry name" value="Anti_sigma_zinc_sf"/>
</dbReference>
<organism evidence="5 6">
    <name type="scientific">Actinocrispum wychmicini</name>
    <dbReference type="NCBI Taxonomy" id="1213861"/>
    <lineage>
        <taxon>Bacteria</taxon>
        <taxon>Bacillati</taxon>
        <taxon>Actinomycetota</taxon>
        <taxon>Actinomycetes</taxon>
        <taxon>Pseudonocardiales</taxon>
        <taxon>Pseudonocardiaceae</taxon>
        <taxon>Actinocrispum</taxon>
    </lineage>
</organism>
<gene>
    <name evidence="5" type="ORF">EV192_102723</name>
</gene>
<keyword evidence="6" id="KW-1185">Reference proteome</keyword>